<dbReference type="AlphaFoldDB" id="A0A699XN92"/>
<comment type="caution">
    <text evidence="1">The sequence shown here is derived from an EMBL/GenBank/DDBJ whole genome shotgun (WGS) entry which is preliminary data.</text>
</comment>
<dbReference type="EMBL" id="BKCJ011893739">
    <property type="protein sequence ID" value="GFD61502.1"/>
    <property type="molecule type" value="Genomic_DNA"/>
</dbReference>
<feature type="non-terminal residue" evidence="1">
    <location>
        <position position="77"/>
    </location>
</feature>
<accession>A0A699XN92</accession>
<reference evidence="1" key="1">
    <citation type="journal article" date="2019" name="Sci. Rep.">
        <title>Draft genome of Tanacetum cinerariifolium, the natural source of mosquito coil.</title>
        <authorList>
            <person name="Yamashiro T."/>
            <person name="Shiraishi A."/>
            <person name="Satake H."/>
            <person name="Nakayama K."/>
        </authorList>
    </citation>
    <scope>NUCLEOTIDE SEQUENCE</scope>
</reference>
<feature type="non-terminal residue" evidence="1">
    <location>
        <position position="1"/>
    </location>
</feature>
<proteinExistence type="predicted"/>
<name>A0A699XN92_TANCI</name>
<organism evidence="1">
    <name type="scientific">Tanacetum cinerariifolium</name>
    <name type="common">Dalmatian daisy</name>
    <name type="synonym">Chrysanthemum cinerariifolium</name>
    <dbReference type="NCBI Taxonomy" id="118510"/>
    <lineage>
        <taxon>Eukaryota</taxon>
        <taxon>Viridiplantae</taxon>
        <taxon>Streptophyta</taxon>
        <taxon>Embryophyta</taxon>
        <taxon>Tracheophyta</taxon>
        <taxon>Spermatophyta</taxon>
        <taxon>Magnoliopsida</taxon>
        <taxon>eudicotyledons</taxon>
        <taxon>Gunneridae</taxon>
        <taxon>Pentapetalae</taxon>
        <taxon>asterids</taxon>
        <taxon>campanulids</taxon>
        <taxon>Asterales</taxon>
        <taxon>Asteraceae</taxon>
        <taxon>Asteroideae</taxon>
        <taxon>Anthemideae</taxon>
        <taxon>Anthemidinae</taxon>
        <taxon>Tanacetum</taxon>
    </lineage>
</organism>
<gene>
    <name evidence="1" type="ORF">Tci_933471</name>
</gene>
<protein>
    <submittedName>
        <fullName evidence="1">Uncharacterized protein</fullName>
    </submittedName>
</protein>
<evidence type="ECO:0000313" key="1">
    <source>
        <dbReference type="EMBL" id="GFD61502.1"/>
    </source>
</evidence>
<sequence>EFYDKGKVEYIETLKKELETLKQEKEVVDGKLAGLLSSSKDLDNLIKSQRSDKSKEGLGYTVIPPPVAQLYLLPREI</sequence>